<dbReference type="Pfam" id="PF01521">
    <property type="entry name" value="Fe-S_biosyn"/>
    <property type="match status" value="1"/>
</dbReference>
<proteinExistence type="predicted"/>
<dbReference type="Proteomes" id="UP000176678">
    <property type="component" value="Unassembled WGS sequence"/>
</dbReference>
<evidence type="ECO:0000313" key="3">
    <source>
        <dbReference type="Proteomes" id="UP000176678"/>
    </source>
</evidence>
<comment type="caution">
    <text evidence="2">The sequence shown here is derived from an EMBL/GenBank/DDBJ whole genome shotgun (WGS) entry which is preliminary data.</text>
</comment>
<sequence length="113" mass="12253">MIITIEKEAAAIYAKAIAKQNGAGILLTLKQSGCNGWKYCADVKLPPISSDEVSCVVEGITFVTTKEHEADIDGLVIRVEQTPTGKRINFWHPDMTGSCGCGESVTLKKKKKK</sequence>
<dbReference type="SUPFAM" id="SSF89360">
    <property type="entry name" value="HesB-like domain"/>
    <property type="match status" value="1"/>
</dbReference>
<name>A0A1F7VF96_9BACT</name>
<evidence type="ECO:0000313" key="2">
    <source>
        <dbReference type="EMBL" id="OGL88667.1"/>
    </source>
</evidence>
<protein>
    <recommendedName>
        <fullName evidence="1">Core domain-containing protein</fullName>
    </recommendedName>
</protein>
<evidence type="ECO:0000259" key="1">
    <source>
        <dbReference type="Pfam" id="PF01521"/>
    </source>
</evidence>
<accession>A0A1F7VF96</accession>
<dbReference type="AlphaFoldDB" id="A0A1F7VF96"/>
<dbReference type="EMBL" id="MGES01000033">
    <property type="protein sequence ID" value="OGL88667.1"/>
    <property type="molecule type" value="Genomic_DNA"/>
</dbReference>
<feature type="domain" description="Core" evidence="1">
    <location>
        <begin position="1"/>
        <end position="103"/>
    </location>
</feature>
<gene>
    <name evidence="2" type="ORF">A3H75_03250</name>
</gene>
<dbReference type="InterPro" id="IPR000361">
    <property type="entry name" value="ATAP_core_dom"/>
</dbReference>
<dbReference type="InterPro" id="IPR035903">
    <property type="entry name" value="HesB-like_dom_sf"/>
</dbReference>
<dbReference type="Gene3D" id="2.60.300.12">
    <property type="entry name" value="HesB-like domain"/>
    <property type="match status" value="1"/>
</dbReference>
<reference evidence="2 3" key="1">
    <citation type="journal article" date="2016" name="Nat. Commun.">
        <title>Thousands of microbial genomes shed light on interconnected biogeochemical processes in an aquifer system.</title>
        <authorList>
            <person name="Anantharaman K."/>
            <person name="Brown C.T."/>
            <person name="Hug L.A."/>
            <person name="Sharon I."/>
            <person name="Castelle C.J."/>
            <person name="Probst A.J."/>
            <person name="Thomas B.C."/>
            <person name="Singh A."/>
            <person name="Wilkins M.J."/>
            <person name="Karaoz U."/>
            <person name="Brodie E.L."/>
            <person name="Williams K.H."/>
            <person name="Hubbard S.S."/>
            <person name="Banfield J.F."/>
        </authorList>
    </citation>
    <scope>NUCLEOTIDE SEQUENCE [LARGE SCALE GENOMIC DNA]</scope>
</reference>
<organism evidence="2 3">
    <name type="scientific">Candidatus Uhrbacteria bacterium RIFCSPLOWO2_02_FULL_51_9</name>
    <dbReference type="NCBI Taxonomy" id="1802410"/>
    <lineage>
        <taxon>Bacteria</taxon>
        <taxon>Candidatus Uhriibacteriota</taxon>
    </lineage>
</organism>
<dbReference type="STRING" id="1802410.A3H75_03250"/>